<gene>
    <name evidence="1" type="ORF">ARMSODRAFT_290076</name>
</gene>
<evidence type="ECO:0000313" key="2">
    <source>
        <dbReference type="Proteomes" id="UP000218334"/>
    </source>
</evidence>
<proteinExistence type="predicted"/>
<dbReference type="Proteomes" id="UP000218334">
    <property type="component" value="Unassembled WGS sequence"/>
</dbReference>
<dbReference type="EMBL" id="KZ293416">
    <property type="protein sequence ID" value="PBK77595.1"/>
    <property type="molecule type" value="Genomic_DNA"/>
</dbReference>
<protein>
    <submittedName>
        <fullName evidence="1">Uncharacterized protein</fullName>
    </submittedName>
</protein>
<organism evidence="1 2">
    <name type="scientific">Armillaria solidipes</name>
    <dbReference type="NCBI Taxonomy" id="1076256"/>
    <lineage>
        <taxon>Eukaryota</taxon>
        <taxon>Fungi</taxon>
        <taxon>Dikarya</taxon>
        <taxon>Basidiomycota</taxon>
        <taxon>Agaricomycotina</taxon>
        <taxon>Agaricomycetes</taxon>
        <taxon>Agaricomycetidae</taxon>
        <taxon>Agaricales</taxon>
        <taxon>Marasmiineae</taxon>
        <taxon>Physalacriaceae</taxon>
        <taxon>Armillaria</taxon>
    </lineage>
</organism>
<evidence type="ECO:0000313" key="1">
    <source>
        <dbReference type="EMBL" id="PBK77595.1"/>
    </source>
</evidence>
<reference evidence="2" key="1">
    <citation type="journal article" date="2017" name="Nat. Ecol. Evol.">
        <title>Genome expansion and lineage-specific genetic innovations in the forest pathogenic fungi Armillaria.</title>
        <authorList>
            <person name="Sipos G."/>
            <person name="Prasanna A.N."/>
            <person name="Walter M.C."/>
            <person name="O'Connor E."/>
            <person name="Balint B."/>
            <person name="Krizsan K."/>
            <person name="Kiss B."/>
            <person name="Hess J."/>
            <person name="Varga T."/>
            <person name="Slot J."/>
            <person name="Riley R."/>
            <person name="Boka B."/>
            <person name="Rigling D."/>
            <person name="Barry K."/>
            <person name="Lee J."/>
            <person name="Mihaltcheva S."/>
            <person name="LaButti K."/>
            <person name="Lipzen A."/>
            <person name="Waldron R."/>
            <person name="Moloney N.M."/>
            <person name="Sperisen C."/>
            <person name="Kredics L."/>
            <person name="Vagvoelgyi C."/>
            <person name="Patrignani A."/>
            <person name="Fitzpatrick D."/>
            <person name="Nagy I."/>
            <person name="Doyle S."/>
            <person name="Anderson J.B."/>
            <person name="Grigoriev I.V."/>
            <person name="Gueldener U."/>
            <person name="Muensterkoetter M."/>
            <person name="Nagy L.G."/>
        </authorList>
    </citation>
    <scope>NUCLEOTIDE SEQUENCE [LARGE SCALE GENOMIC DNA]</scope>
    <source>
        <strain evidence="2">28-4</strain>
    </source>
</reference>
<accession>A0A2H3C3E4</accession>
<sequence length="162" mass="17872">MWRQCTKVHSSDGKGCTIEASVRCWNLEISRRISRLWGSPDAAQGKREVWGSFGACFARWDSSVLQHHVARSKHTSLASNITTSKDPSASSTVRVNAVPVIPDPVITMSAHSSRAADEPAFWMGDAQIVSRGIGNWESGRLLYPFGDEETISRRVSIATRRS</sequence>
<dbReference type="AlphaFoldDB" id="A0A2H3C3E4"/>
<keyword evidence="2" id="KW-1185">Reference proteome</keyword>
<name>A0A2H3C3E4_9AGAR</name>